<keyword evidence="3" id="KW-0560">Oxidoreductase</keyword>
<dbReference type="Pfam" id="PF00033">
    <property type="entry name" value="Cytochrome_B"/>
    <property type="match status" value="1"/>
</dbReference>
<dbReference type="InterPro" id="IPR027387">
    <property type="entry name" value="Cytb/b6-like_sf"/>
</dbReference>
<dbReference type="GO" id="GO:0022904">
    <property type="term" value="P:respiratory electron transport chain"/>
    <property type="evidence" value="ECO:0007669"/>
    <property type="project" value="InterPro"/>
</dbReference>
<proteinExistence type="predicted"/>
<dbReference type="RefSeq" id="WP_008479046.1">
    <property type="nucleotide sequence ID" value="NZ_CAGS01000312.1"/>
</dbReference>
<dbReference type="Proteomes" id="UP000004221">
    <property type="component" value="Unassembled WGS sequence"/>
</dbReference>
<feature type="transmembrane region" description="Helical" evidence="1">
    <location>
        <begin position="144"/>
        <end position="164"/>
    </location>
</feature>
<keyword evidence="1" id="KW-1133">Transmembrane helix</keyword>
<protein>
    <submittedName>
        <fullName evidence="3">Cytochrome bc1 complex, cytochrome b6 subunit</fullName>
        <ecNumber evidence="3">1.10.9.1</ecNumber>
    </submittedName>
</protein>
<feature type="domain" description="Cytochrome b/b6 N-terminal region profile" evidence="2">
    <location>
        <begin position="22"/>
        <end position="241"/>
    </location>
</feature>
<dbReference type="EMBL" id="CAGS01000312">
    <property type="protein sequence ID" value="CCF84696.1"/>
    <property type="molecule type" value="Genomic_DNA"/>
</dbReference>
<dbReference type="PROSITE" id="PS51002">
    <property type="entry name" value="CYTB_NTER"/>
    <property type="match status" value="1"/>
</dbReference>
<name>I4EJ34_9BACT</name>
<dbReference type="GO" id="GO:0009055">
    <property type="term" value="F:electron transfer activity"/>
    <property type="evidence" value="ECO:0007669"/>
    <property type="project" value="InterPro"/>
</dbReference>
<gene>
    <name evidence="3" type="primary">petB</name>
    <name evidence="3" type="ORF">NITHO_380002</name>
</gene>
<dbReference type="GO" id="GO:0016020">
    <property type="term" value="C:membrane"/>
    <property type="evidence" value="ECO:0007669"/>
    <property type="project" value="InterPro"/>
</dbReference>
<sequence length="242" mass="27408">MRREQTVADRITSSALWRSFVRHGYPDTQRNQALIIASNVFLHLHPVKIKRYATKVNYTFCLGGLSFFMFLVLVMTGVLLMFYYIPSVDTAYPNMKDIQASVTFGMLMRNMHRYAAHGMVIAVFLHMTRVFYTGSYKPPREFNWVVGVVLLVLTFLLSFTGYLLPWDQLALWAITVGTNMAKAAPILGPYAQFLLVGGAEVGQNSLIRFYTLHVIFLPLAAATLMAVHFWRIRKDGGISGPL</sequence>
<dbReference type="PANTHER" id="PTHR19271:SF16">
    <property type="entry name" value="CYTOCHROME B"/>
    <property type="match status" value="1"/>
</dbReference>
<dbReference type="InterPro" id="IPR005797">
    <property type="entry name" value="Cyt_b/b6_N"/>
</dbReference>
<evidence type="ECO:0000313" key="3">
    <source>
        <dbReference type="EMBL" id="CCF84696.1"/>
    </source>
</evidence>
<comment type="caution">
    <text evidence="3">The sequence shown here is derived from an EMBL/GenBank/DDBJ whole genome shotgun (WGS) entry which is preliminary data.</text>
</comment>
<keyword evidence="1" id="KW-0812">Transmembrane</keyword>
<reference evidence="3 4" key="1">
    <citation type="journal article" date="2012" name="ISME J.">
        <title>Nitrification expanded: discovery, physiology and genomics of a nitrite-oxidizing bacterium from the phylum Chloroflexi.</title>
        <authorList>
            <person name="Sorokin D.Y."/>
            <person name="Lucker S."/>
            <person name="Vejmelkova D."/>
            <person name="Kostrikina N.A."/>
            <person name="Kleerebezem R."/>
            <person name="Rijpstra W.I."/>
            <person name="Damste J.S."/>
            <person name="Le Paslier D."/>
            <person name="Muyzer G."/>
            <person name="Wagner M."/>
            <person name="van Loosdrecht M.C."/>
            <person name="Daims H."/>
        </authorList>
    </citation>
    <scope>NUCLEOTIDE SEQUENCE [LARGE SCALE GENOMIC DNA]</scope>
    <source>
        <strain evidence="4">none</strain>
    </source>
</reference>
<keyword evidence="1" id="KW-0472">Membrane</keyword>
<keyword evidence="4" id="KW-1185">Reference proteome</keyword>
<dbReference type="SUPFAM" id="SSF81342">
    <property type="entry name" value="Transmembrane di-heme cytochromes"/>
    <property type="match status" value="1"/>
</dbReference>
<dbReference type="NCBIfam" id="NF040969">
    <property type="entry name" value="cytb_ExtP"/>
    <property type="match status" value="1"/>
</dbReference>
<accession>I4EJ34</accession>
<dbReference type="AlphaFoldDB" id="I4EJ34"/>
<evidence type="ECO:0000313" key="4">
    <source>
        <dbReference type="Proteomes" id="UP000004221"/>
    </source>
</evidence>
<dbReference type="PANTHER" id="PTHR19271">
    <property type="entry name" value="CYTOCHROME B"/>
    <property type="match status" value="1"/>
</dbReference>
<feature type="transmembrane region" description="Helical" evidence="1">
    <location>
        <begin position="58"/>
        <end position="85"/>
    </location>
</feature>
<dbReference type="Gene3D" id="1.20.810.10">
    <property type="entry name" value="Cytochrome Bc1 Complex, Chain C"/>
    <property type="match status" value="1"/>
</dbReference>
<evidence type="ECO:0000259" key="2">
    <source>
        <dbReference type="PROSITE" id="PS51002"/>
    </source>
</evidence>
<dbReference type="GO" id="GO:0016491">
    <property type="term" value="F:oxidoreductase activity"/>
    <property type="evidence" value="ECO:0007669"/>
    <property type="project" value="UniProtKB-KW"/>
</dbReference>
<feature type="transmembrane region" description="Helical" evidence="1">
    <location>
        <begin position="114"/>
        <end position="132"/>
    </location>
</feature>
<organism evidence="3 4">
    <name type="scientific">Nitrolancea hollandica Lb</name>
    <dbReference type="NCBI Taxonomy" id="1129897"/>
    <lineage>
        <taxon>Bacteria</taxon>
        <taxon>Pseudomonadati</taxon>
        <taxon>Thermomicrobiota</taxon>
        <taxon>Thermomicrobia</taxon>
        <taxon>Sphaerobacterales</taxon>
        <taxon>Sphaerobacterineae</taxon>
        <taxon>Sphaerobacteraceae</taxon>
        <taxon>Nitrolancea</taxon>
    </lineage>
</organism>
<dbReference type="EC" id="1.10.9.1" evidence="3"/>
<dbReference type="InterPro" id="IPR016174">
    <property type="entry name" value="Di-haem_cyt_TM"/>
</dbReference>
<feature type="transmembrane region" description="Helical" evidence="1">
    <location>
        <begin position="210"/>
        <end position="230"/>
    </location>
</feature>
<dbReference type="OrthoDB" id="9804503at2"/>
<evidence type="ECO:0000256" key="1">
    <source>
        <dbReference type="SAM" id="Phobius"/>
    </source>
</evidence>